<proteinExistence type="inferred from homology"/>
<dbReference type="Pfam" id="PF00852">
    <property type="entry name" value="Glyco_transf_10"/>
    <property type="match status" value="1"/>
</dbReference>
<keyword evidence="7 11" id="KW-1133">Transmembrane helix</keyword>
<dbReference type="GO" id="GO:0032580">
    <property type="term" value="C:Golgi cisterna membrane"/>
    <property type="evidence" value="ECO:0007669"/>
    <property type="project" value="UniProtKB-SubCell"/>
</dbReference>
<evidence type="ECO:0000256" key="5">
    <source>
        <dbReference type="ARBA" id="ARBA00022692"/>
    </source>
</evidence>
<comment type="subcellular location">
    <subcellularLocation>
        <location evidence="10">Endomembrane system</location>
        <topology evidence="10">Single-pass type II membrane protein</topology>
    </subcellularLocation>
    <subcellularLocation>
        <location evidence="11">Golgi apparatus</location>
        <location evidence="11">Golgi stack membrane</location>
        <topology evidence="11">Single-pass type II membrane protein</topology>
    </subcellularLocation>
</comment>
<dbReference type="InterPro" id="IPR001503">
    <property type="entry name" value="Glyco_trans_10"/>
</dbReference>
<evidence type="ECO:0000256" key="3">
    <source>
        <dbReference type="ARBA" id="ARBA00022676"/>
    </source>
</evidence>
<keyword evidence="9" id="KW-0325">Glycoprotein</keyword>
<dbReference type="SUPFAM" id="SSF53756">
    <property type="entry name" value="UDP-Glycosyltransferase/glycogen phosphorylase"/>
    <property type="match status" value="1"/>
</dbReference>
<keyword evidence="4 11" id="KW-0808">Transferase</keyword>
<dbReference type="GO" id="GO:0046920">
    <property type="term" value="F:alpha-(1-&gt;3)-fucosyltransferase activity"/>
    <property type="evidence" value="ECO:0007669"/>
    <property type="project" value="TreeGrafter"/>
</dbReference>
<dbReference type="InterPro" id="IPR038577">
    <property type="entry name" value="GT10-like_C_sf"/>
</dbReference>
<dbReference type="PANTHER" id="PTHR11929:SF145">
    <property type="entry name" value="ALPHA-(1,3)-FUCOSYLTRANSFERASE FUT-1"/>
    <property type="match status" value="1"/>
</dbReference>
<evidence type="ECO:0000313" key="15">
    <source>
        <dbReference type="EMBL" id="PIK60092.1"/>
    </source>
</evidence>
<dbReference type="AlphaFoldDB" id="A0A2G8LIP6"/>
<protein>
    <recommendedName>
        <fullName evidence="11">Fucosyltransferase</fullName>
        <ecNumber evidence="11">2.4.1.-</ecNumber>
    </recommendedName>
</protein>
<sequence length="469" mass="54567">MLESVGTSSFQRFNEVVRFVLEHVITLWRRLPMARCFGPSLLRRRVLAKIVWCLMYGIVVVSILSLSWKLFSGSVDHTSHTSNQDTSFNVKNRQGKTNVGQNGTKRDPPSCENITVLILGFHLQSWSKTVPQTRDRLINCPAEDVCVHAHYSPVRQNLLHYNVVLFSHLYMELRNFKSNNWFQLLKQRPPRQRWVMFSLQPPVWVGLNTSVPKRAQTQSFHWTLTYDLHSDIPLPYGRYSKFDIAPKIQSFDGKALLSAKTGLVAFLSSNCDKTRWPRSTFVKTFQKVLSIDTYGKCGKLSCEPNCFNVLKRYKFILALENSQCQGYITEHFWNALQIWKAVPIVFGPLKEDYEALAPPNSFIHIYDFKSMTSLAKYIIELDAKDDDYLAYHSWRNNGTLKSVVHDWSKLPFDETYCDIARRYKDDMKMMRKKRPVKFRNVNGKDWLDTCQVHAIRPRGKMDHLPIPIS</sequence>
<evidence type="ECO:0000259" key="14">
    <source>
        <dbReference type="Pfam" id="PF17039"/>
    </source>
</evidence>
<evidence type="ECO:0000256" key="2">
    <source>
        <dbReference type="ARBA" id="ARBA00008919"/>
    </source>
</evidence>
<feature type="compositionally biased region" description="Polar residues" evidence="12">
    <location>
        <begin position="80"/>
        <end position="103"/>
    </location>
</feature>
<dbReference type="PANTHER" id="PTHR11929">
    <property type="entry name" value="ALPHA- 1,3 -FUCOSYLTRANSFERASE"/>
    <property type="match status" value="1"/>
</dbReference>
<reference evidence="15 16" key="1">
    <citation type="journal article" date="2017" name="PLoS Biol.">
        <title>The sea cucumber genome provides insights into morphological evolution and visceral regeneration.</title>
        <authorList>
            <person name="Zhang X."/>
            <person name="Sun L."/>
            <person name="Yuan J."/>
            <person name="Sun Y."/>
            <person name="Gao Y."/>
            <person name="Zhang L."/>
            <person name="Li S."/>
            <person name="Dai H."/>
            <person name="Hamel J.F."/>
            <person name="Liu C."/>
            <person name="Yu Y."/>
            <person name="Liu S."/>
            <person name="Lin W."/>
            <person name="Guo K."/>
            <person name="Jin S."/>
            <person name="Xu P."/>
            <person name="Storey K.B."/>
            <person name="Huan P."/>
            <person name="Zhang T."/>
            <person name="Zhou Y."/>
            <person name="Zhang J."/>
            <person name="Lin C."/>
            <person name="Li X."/>
            <person name="Xing L."/>
            <person name="Huo D."/>
            <person name="Sun M."/>
            <person name="Wang L."/>
            <person name="Mercier A."/>
            <person name="Li F."/>
            <person name="Yang H."/>
            <person name="Xiang J."/>
        </authorList>
    </citation>
    <scope>NUCLEOTIDE SEQUENCE [LARGE SCALE GENOMIC DNA]</scope>
    <source>
        <strain evidence="15">Shaxun</strain>
        <tissue evidence="15">Muscle</tissue>
    </source>
</reference>
<dbReference type="Gene3D" id="3.40.50.11660">
    <property type="entry name" value="Glycosyl transferase family 10, C-terminal domain"/>
    <property type="match status" value="1"/>
</dbReference>
<comment type="pathway">
    <text evidence="1">Protein modification; protein glycosylation.</text>
</comment>
<organism evidence="15 16">
    <name type="scientific">Stichopus japonicus</name>
    <name type="common">Sea cucumber</name>
    <dbReference type="NCBI Taxonomy" id="307972"/>
    <lineage>
        <taxon>Eukaryota</taxon>
        <taxon>Metazoa</taxon>
        <taxon>Echinodermata</taxon>
        <taxon>Eleutherozoa</taxon>
        <taxon>Echinozoa</taxon>
        <taxon>Holothuroidea</taxon>
        <taxon>Aspidochirotacea</taxon>
        <taxon>Aspidochirotida</taxon>
        <taxon>Stichopodidae</taxon>
        <taxon>Apostichopus</taxon>
    </lineage>
</organism>
<dbReference type="FunFam" id="3.40.50.11660:FF:000002">
    <property type="entry name" value="Alpha-(1,3)-fucosyltransferase"/>
    <property type="match status" value="1"/>
</dbReference>
<dbReference type="OrthoDB" id="427096at2759"/>
<gene>
    <name evidence="15" type="ORF">BSL78_02997</name>
</gene>
<name>A0A2G8LIP6_STIJA</name>
<feature type="region of interest" description="Disordered" evidence="12">
    <location>
        <begin position="78"/>
        <end position="108"/>
    </location>
</feature>
<evidence type="ECO:0000256" key="12">
    <source>
        <dbReference type="SAM" id="MobiDB-lite"/>
    </source>
</evidence>
<keyword evidence="5 11" id="KW-0812">Transmembrane</keyword>
<keyword evidence="16" id="KW-1185">Reference proteome</keyword>
<dbReference type="UniPathway" id="UPA00378"/>
<evidence type="ECO:0000313" key="16">
    <source>
        <dbReference type="Proteomes" id="UP000230750"/>
    </source>
</evidence>
<evidence type="ECO:0000259" key="13">
    <source>
        <dbReference type="Pfam" id="PF00852"/>
    </source>
</evidence>
<evidence type="ECO:0000256" key="10">
    <source>
        <dbReference type="ARBA" id="ARBA00060399"/>
    </source>
</evidence>
<dbReference type="EC" id="2.4.1.-" evidence="11"/>
<accession>A0A2G8LIP6</accession>
<dbReference type="Pfam" id="PF17039">
    <property type="entry name" value="Glyco_tran_10_N"/>
    <property type="match status" value="1"/>
</dbReference>
<keyword evidence="8 11" id="KW-0472">Membrane</keyword>
<feature type="domain" description="Fucosyltransferase C-terminal" evidence="13">
    <location>
        <begin position="258"/>
        <end position="428"/>
    </location>
</feature>
<evidence type="ECO:0000256" key="1">
    <source>
        <dbReference type="ARBA" id="ARBA00004922"/>
    </source>
</evidence>
<evidence type="ECO:0000256" key="4">
    <source>
        <dbReference type="ARBA" id="ARBA00022679"/>
    </source>
</evidence>
<dbReference type="InterPro" id="IPR055270">
    <property type="entry name" value="Glyco_tran_10_C"/>
</dbReference>
<feature type="transmembrane region" description="Helical" evidence="11">
    <location>
        <begin position="50"/>
        <end position="71"/>
    </location>
</feature>
<comment type="similarity">
    <text evidence="2 11">Belongs to the glycosyltransferase 10 family.</text>
</comment>
<keyword evidence="11" id="KW-0333">Golgi apparatus</keyword>
<keyword evidence="3 11" id="KW-0328">Glycosyltransferase</keyword>
<dbReference type="Proteomes" id="UP000230750">
    <property type="component" value="Unassembled WGS sequence"/>
</dbReference>
<dbReference type="EMBL" id="MRZV01000066">
    <property type="protein sequence ID" value="PIK60092.1"/>
    <property type="molecule type" value="Genomic_DNA"/>
</dbReference>
<evidence type="ECO:0000256" key="8">
    <source>
        <dbReference type="ARBA" id="ARBA00023136"/>
    </source>
</evidence>
<feature type="domain" description="Fucosyltransferase N-terminal" evidence="14">
    <location>
        <begin position="126"/>
        <end position="237"/>
    </location>
</feature>
<comment type="caution">
    <text evidence="15">The sequence shown here is derived from an EMBL/GenBank/DDBJ whole genome shotgun (WGS) entry which is preliminary data.</text>
</comment>
<evidence type="ECO:0000256" key="11">
    <source>
        <dbReference type="RuleBase" id="RU003832"/>
    </source>
</evidence>
<evidence type="ECO:0000256" key="7">
    <source>
        <dbReference type="ARBA" id="ARBA00022989"/>
    </source>
</evidence>
<dbReference type="InterPro" id="IPR031481">
    <property type="entry name" value="Glyco_tran_10_N"/>
</dbReference>
<keyword evidence="6" id="KW-0735">Signal-anchor</keyword>
<evidence type="ECO:0000256" key="6">
    <source>
        <dbReference type="ARBA" id="ARBA00022968"/>
    </source>
</evidence>
<evidence type="ECO:0000256" key="9">
    <source>
        <dbReference type="ARBA" id="ARBA00023180"/>
    </source>
</evidence>